<feature type="region of interest" description="Disordered" evidence="4">
    <location>
        <begin position="1"/>
        <end position="38"/>
    </location>
</feature>
<evidence type="ECO:0000256" key="3">
    <source>
        <dbReference type="ARBA" id="ARBA00023163"/>
    </source>
</evidence>
<feature type="compositionally biased region" description="Low complexity" evidence="4">
    <location>
        <begin position="11"/>
        <end position="20"/>
    </location>
</feature>
<evidence type="ECO:0000313" key="6">
    <source>
        <dbReference type="Proteomes" id="UP001210211"/>
    </source>
</evidence>
<organism evidence="5 6">
    <name type="scientific">Rhynchospora tenuis</name>
    <dbReference type="NCBI Taxonomy" id="198213"/>
    <lineage>
        <taxon>Eukaryota</taxon>
        <taxon>Viridiplantae</taxon>
        <taxon>Streptophyta</taxon>
        <taxon>Embryophyta</taxon>
        <taxon>Tracheophyta</taxon>
        <taxon>Spermatophyta</taxon>
        <taxon>Magnoliopsida</taxon>
        <taxon>Liliopsida</taxon>
        <taxon>Poales</taxon>
        <taxon>Cyperaceae</taxon>
        <taxon>Cyperoideae</taxon>
        <taxon>Rhynchosporeae</taxon>
        <taxon>Rhynchospora</taxon>
    </lineage>
</organism>
<gene>
    <name evidence="5" type="ORF">LUZ61_008124</name>
</gene>
<accession>A0AAD5ZUS7</accession>
<dbReference type="GO" id="GO:0003700">
    <property type="term" value="F:DNA-binding transcription factor activity"/>
    <property type="evidence" value="ECO:0007669"/>
    <property type="project" value="InterPro"/>
</dbReference>
<evidence type="ECO:0000256" key="2">
    <source>
        <dbReference type="ARBA" id="ARBA00023015"/>
    </source>
</evidence>
<name>A0AAD5ZUS7_9POAL</name>
<dbReference type="Proteomes" id="UP001210211">
    <property type="component" value="Unassembled WGS sequence"/>
</dbReference>
<proteinExistence type="predicted"/>
<protein>
    <submittedName>
        <fullName evidence="5">Uncharacterized protein</fullName>
    </submittedName>
</protein>
<sequence>MDRSGYGWGSGSSSSSGSSSRKGKKDKQRQPQRGLGVAQLEKIRIQSEMAEYQLPSIQSPFSNLNMSDGRVSVPVSLSPSQTYTARTTVPMPFGGATGGAFYSEAQSTSPVVRPLLRAPCNINPTNVPGNSTVTLPLFEGDREDYMQHYNRRWSTDSRENSDSSDTQDVDLELKL</sequence>
<comment type="caution">
    <text evidence="5">The sequence shown here is derived from an EMBL/GenBank/DDBJ whole genome shotgun (WGS) entry which is preliminary data.</text>
</comment>
<dbReference type="PANTHER" id="PTHR33388:SF18">
    <property type="entry name" value="PROTEIN SPEAR1"/>
    <property type="match status" value="1"/>
</dbReference>
<dbReference type="PANTHER" id="PTHR33388">
    <property type="entry name" value="OS01G0212500 PROTEIN"/>
    <property type="match status" value="1"/>
</dbReference>
<keyword evidence="3" id="KW-0804">Transcription</keyword>
<evidence type="ECO:0000256" key="1">
    <source>
        <dbReference type="ARBA" id="ARBA00022491"/>
    </source>
</evidence>
<dbReference type="InterPro" id="IPR040356">
    <property type="entry name" value="SPEAR"/>
</dbReference>
<keyword evidence="1" id="KW-0678">Repressor</keyword>
<keyword evidence="2" id="KW-0805">Transcription regulation</keyword>
<reference evidence="5 6" key="1">
    <citation type="journal article" date="2022" name="Cell">
        <title>Repeat-based holocentromeres influence genome architecture and karyotype evolution.</title>
        <authorList>
            <person name="Hofstatter P.G."/>
            <person name="Thangavel G."/>
            <person name="Lux T."/>
            <person name="Neumann P."/>
            <person name="Vondrak T."/>
            <person name="Novak P."/>
            <person name="Zhang M."/>
            <person name="Costa L."/>
            <person name="Castellani M."/>
            <person name="Scott A."/>
            <person name="Toegelov H."/>
            <person name="Fuchs J."/>
            <person name="Mata-Sucre Y."/>
            <person name="Dias Y."/>
            <person name="Vanzela A.L.L."/>
            <person name="Huettel B."/>
            <person name="Almeida C.C.S."/>
            <person name="Simkova H."/>
            <person name="Souza G."/>
            <person name="Pedrosa-Harand A."/>
            <person name="Macas J."/>
            <person name="Mayer K.F.X."/>
            <person name="Houben A."/>
            <person name="Marques A."/>
        </authorList>
    </citation>
    <scope>NUCLEOTIDE SEQUENCE [LARGE SCALE GENOMIC DNA]</scope>
    <source>
        <strain evidence="5">RhyTen1mFocal</strain>
    </source>
</reference>
<feature type="region of interest" description="Disordered" evidence="4">
    <location>
        <begin position="152"/>
        <end position="175"/>
    </location>
</feature>
<evidence type="ECO:0000313" key="5">
    <source>
        <dbReference type="EMBL" id="KAJ3704419.1"/>
    </source>
</evidence>
<keyword evidence="6" id="KW-1185">Reference proteome</keyword>
<dbReference type="EMBL" id="JAMRDG010000001">
    <property type="protein sequence ID" value="KAJ3704419.1"/>
    <property type="molecule type" value="Genomic_DNA"/>
</dbReference>
<evidence type="ECO:0000256" key="4">
    <source>
        <dbReference type="SAM" id="MobiDB-lite"/>
    </source>
</evidence>
<dbReference type="AlphaFoldDB" id="A0AAD5ZUS7"/>
<feature type="compositionally biased region" description="Acidic residues" evidence="4">
    <location>
        <begin position="165"/>
        <end position="175"/>
    </location>
</feature>
<feature type="compositionally biased region" description="Gly residues" evidence="4">
    <location>
        <begin position="1"/>
        <end position="10"/>
    </location>
</feature>